<comment type="caution">
    <text evidence="1">The sequence shown here is derived from an EMBL/GenBank/DDBJ whole genome shotgun (WGS) entry which is preliminary data.</text>
</comment>
<dbReference type="Proteomes" id="UP001501699">
    <property type="component" value="Unassembled WGS sequence"/>
</dbReference>
<sequence>MFDALTNFTLCGGIDRIAVVKCFFNNHFQLREMRHGQSSVKQVESFNIYDSMDYAKKSVQSTKR</sequence>
<reference evidence="2" key="1">
    <citation type="journal article" date="2019" name="Int. J. Syst. Evol. Microbiol.">
        <title>The Global Catalogue of Microorganisms (GCM) 10K type strain sequencing project: providing services to taxonomists for standard genome sequencing and annotation.</title>
        <authorList>
            <consortium name="The Broad Institute Genomics Platform"/>
            <consortium name="The Broad Institute Genome Sequencing Center for Infectious Disease"/>
            <person name="Wu L."/>
            <person name="Ma J."/>
        </authorList>
    </citation>
    <scope>NUCLEOTIDE SEQUENCE [LARGE SCALE GENOMIC DNA]</scope>
    <source>
        <strain evidence="2">JCM 17714</strain>
    </source>
</reference>
<evidence type="ECO:0000313" key="2">
    <source>
        <dbReference type="Proteomes" id="UP001501699"/>
    </source>
</evidence>
<name>A0ABP8VC40_9HYPH</name>
<protein>
    <submittedName>
        <fullName evidence="1">Uncharacterized protein</fullName>
    </submittedName>
</protein>
<evidence type="ECO:0000313" key="1">
    <source>
        <dbReference type="EMBL" id="GAA4658688.1"/>
    </source>
</evidence>
<gene>
    <name evidence="1" type="ORF">GCM10023262_02760</name>
</gene>
<keyword evidence="2" id="KW-1185">Reference proteome</keyword>
<accession>A0ABP8VC40</accession>
<organism evidence="1 2">
    <name type="scientific">Bartonella pachyuromydis</name>
    <dbReference type="NCBI Taxonomy" id="931097"/>
    <lineage>
        <taxon>Bacteria</taxon>
        <taxon>Pseudomonadati</taxon>
        <taxon>Pseudomonadota</taxon>
        <taxon>Alphaproteobacteria</taxon>
        <taxon>Hyphomicrobiales</taxon>
        <taxon>Bartonellaceae</taxon>
        <taxon>Bartonella</taxon>
    </lineage>
</organism>
<dbReference type="EMBL" id="BAABJA010000001">
    <property type="protein sequence ID" value="GAA4658688.1"/>
    <property type="molecule type" value="Genomic_DNA"/>
</dbReference>
<proteinExistence type="predicted"/>